<feature type="domain" description="Reverse transcriptase" evidence="14">
    <location>
        <begin position="1119"/>
        <end position="1296"/>
    </location>
</feature>
<dbReference type="PANTHER" id="PTHR37984:SF5">
    <property type="entry name" value="PROTEIN NYNRIN-LIKE"/>
    <property type="match status" value="1"/>
</dbReference>
<keyword evidence="17" id="KW-1185">Reference proteome</keyword>
<evidence type="ECO:0000256" key="1">
    <source>
        <dbReference type="ARBA" id="ARBA00010879"/>
    </source>
</evidence>
<evidence type="ECO:0000256" key="9">
    <source>
        <dbReference type="ARBA" id="ARBA00039658"/>
    </source>
</evidence>
<dbReference type="InterPro" id="IPR041373">
    <property type="entry name" value="RT_RNaseH"/>
</dbReference>
<evidence type="ECO:0000256" key="4">
    <source>
        <dbReference type="ARBA" id="ARBA00022695"/>
    </source>
</evidence>
<evidence type="ECO:0000256" key="6">
    <source>
        <dbReference type="ARBA" id="ARBA00022759"/>
    </source>
</evidence>
<evidence type="ECO:0000313" key="17">
    <source>
        <dbReference type="Proteomes" id="UP001591681"/>
    </source>
</evidence>
<dbReference type="CDD" id="cd09274">
    <property type="entry name" value="RNase_HI_RT_Ty3"/>
    <property type="match status" value="1"/>
</dbReference>
<keyword evidence="6" id="KW-0255">Endonuclease</keyword>
<dbReference type="PROSITE" id="PS50878">
    <property type="entry name" value="RT_POL"/>
    <property type="match status" value="1"/>
</dbReference>
<dbReference type="SUPFAM" id="SSF57756">
    <property type="entry name" value="Retrovirus zinc finger-like domains"/>
    <property type="match status" value="1"/>
</dbReference>
<keyword evidence="10" id="KW-0479">Metal-binding</keyword>
<evidence type="ECO:0000256" key="7">
    <source>
        <dbReference type="ARBA" id="ARBA00022801"/>
    </source>
</evidence>
<dbReference type="PROSITE" id="PS50994">
    <property type="entry name" value="INTEGRASE"/>
    <property type="match status" value="1"/>
</dbReference>
<evidence type="ECO:0000256" key="10">
    <source>
        <dbReference type="PROSITE-ProRule" id="PRU00047"/>
    </source>
</evidence>
<keyword evidence="3" id="KW-0808">Transferase</keyword>
<dbReference type="Pfam" id="PF17917">
    <property type="entry name" value="RT_RNaseH"/>
    <property type="match status" value="1"/>
</dbReference>
<dbReference type="InterPro" id="IPR036397">
    <property type="entry name" value="RNaseH_sf"/>
</dbReference>
<evidence type="ECO:0000256" key="2">
    <source>
        <dbReference type="ARBA" id="ARBA00012180"/>
    </source>
</evidence>
<dbReference type="FunFam" id="1.10.340.70:FF:000001">
    <property type="entry name" value="Retrovirus-related Pol polyprotein from transposon gypsy-like Protein"/>
    <property type="match status" value="1"/>
</dbReference>
<evidence type="ECO:0000256" key="3">
    <source>
        <dbReference type="ARBA" id="ARBA00022679"/>
    </source>
</evidence>
<dbReference type="PROSITE" id="PS50158">
    <property type="entry name" value="ZF_CCHC"/>
    <property type="match status" value="1"/>
</dbReference>
<dbReference type="SUPFAM" id="SSF56672">
    <property type="entry name" value="DNA/RNA polymerases"/>
    <property type="match status" value="1"/>
</dbReference>
<feature type="domain" description="Integrase catalytic" evidence="15">
    <location>
        <begin position="719"/>
        <end position="884"/>
    </location>
</feature>
<dbReference type="FunFam" id="3.30.420.10:FF:000032">
    <property type="entry name" value="Retrovirus-related Pol polyprotein from transposon 297-like Protein"/>
    <property type="match status" value="1"/>
</dbReference>
<dbReference type="InterPro" id="IPR012337">
    <property type="entry name" value="RNaseH-like_sf"/>
</dbReference>
<dbReference type="Gene3D" id="3.30.70.270">
    <property type="match status" value="2"/>
</dbReference>
<dbReference type="Pfam" id="PF02023">
    <property type="entry name" value="SCAN"/>
    <property type="match status" value="1"/>
</dbReference>
<dbReference type="Pfam" id="PF17921">
    <property type="entry name" value="Integrase_H2C2"/>
    <property type="match status" value="1"/>
</dbReference>
<keyword evidence="11" id="KW-0175">Coiled coil</keyword>
<dbReference type="Gene3D" id="1.10.4020.10">
    <property type="entry name" value="DNA breaking-rejoining enzymes"/>
    <property type="match status" value="1"/>
</dbReference>
<dbReference type="InterPro" id="IPR043128">
    <property type="entry name" value="Rev_trsase/Diguanyl_cyclase"/>
</dbReference>
<sequence>MTSEKEFDAQQFLGEGRILRMRDWYQLRKEELRKVAEHLQVECSADIRKIDLVELLAAKVSSESPHSDKDTTNVELQLAKLEVEKERIRQRAAQEAAMLELDRDRMRCEFELRQQEIEQERIKLKLEERKMANMEAERGFDLSRNIRLVPQFSEKEVDVFFLSFEKLARSLKWPQDKWPLLVQGVFTGRALEVYAALDATQSASYDDVKAAVLSAYEFSPEVYRQRFRNLKKRIDQTHIEYAREKEIAFDKWVRSKNIGQDYDRLKQLILLEDYKNSVPFEVKNYLEDQKVEDIKKAAVMADDFELTHQFTSRGTYRPNVFKPQVVRGAENGSLKSSGVPKPARADSQQGSRRTEDLMCFYCGKKGHKKAECYIFLNKRRAKENAKVNMFVADTVQDNPSPFETSEVLGMYKGFLSNGIVTVGGEEHPIVLLRDTGAAQSLWVADRSVLPLSSSLNVCALIQGVNSEAGEFRAIPLHEVHLQSSLVTGVVTVGVLASLPIPGVTFVLGNDLAGEKVCVTPLVSKVPVESPETEALQQEFPTVFPTGVLTRSQANNQVVPKEVEEEPSELGVILADTFFAQDTTGDQKFTREDLIREQRADPVISDMRSEAGSVEDLSGEAVGFYMLHDVLMRKWRDPECSAAEEWRVYHQLVLPPCYRDEILRLAHEIPTSGHLGINKTKARLLRHFYWPNLCKDVVEFCRTCHECQLGGKANQVIPPAPLVPIPAFGEPFSRVLTDCVGPLPRTKRGHQYLLTVMDVSTRFLEAFPLRNISAKSVLDCLLKFLTQVGLPREIQSDQGSNFMSGVFQAVMRELGVKHFKSSTYHPQSQGALERHHQTLKSMIRAYCLGQAEEWDKSIPFLLFAIRDSVCESTGFSPFELVYGHEVRGPLKLVKEKFLAEAVEDNVLDYVSEFKERLRSACAVAKSHLQSAQRKMKDRFDRKAVTRSFEVGDKVLVLLPVRGDPLQAHFSGPYTIKEKLSDVNYVVNTPDRRKSTRLCHINMLKRYYERGPVTVSSVCVVHMDESEEADPSEMAPMEVRLSNSVVLSNLDQFLGHLTPQQADDITKLLRRFSSLFSDAPGLTSVVVHDVDVGSAVPVKQHPYRVNPHRLSMIRQEIEYMLKHDIIEPSMSEWSSPIVPVSKPDGSIRLCVDYRKVNAVTRADSFPIPRIEDCIDRIGTAKFVTKFDLLKGYWQVPLSVRAKEVSAFCTADGLYQFKVLPFGVKNAPASFQRLMNQITEGLRNCTVYIDDVVCYADTWEQHVADLENFFERLEKARLVINLPKSEIGKACIVYLGHVVGRGEVRPRAAKIQAISELPAPRNRRELMRVLGMCGFYRKFVPNFAVVTRPLTDLLRKSVKFEWSVSCQVAFDQLKAILCSEPVLAAPNFAVPFKLAVDACDVGVGAVLLQEDCLGVDRPVAYFSKKLNRHQRMYSTVEKEALALVLAIQHFEIYVSNGVQEVKVYTDHNPLTFLEKFKMKNQRIFRWGLVLQPYNLAIEHIAGKNNVVADALSRVGAG</sequence>
<dbReference type="InterPro" id="IPR050951">
    <property type="entry name" value="Retrovirus_Pol_polyprotein"/>
</dbReference>
<gene>
    <name evidence="16" type="ORF">ACEWY4_006237</name>
</gene>
<dbReference type="InterPro" id="IPR000477">
    <property type="entry name" value="RT_dom"/>
</dbReference>
<dbReference type="Pfam" id="PF22938">
    <property type="entry name" value="Integrase_p58_C"/>
    <property type="match status" value="1"/>
</dbReference>
<dbReference type="InterPro" id="IPR001584">
    <property type="entry name" value="Integrase_cat-core"/>
</dbReference>
<evidence type="ECO:0000256" key="5">
    <source>
        <dbReference type="ARBA" id="ARBA00022722"/>
    </source>
</evidence>
<dbReference type="GO" id="GO:0003964">
    <property type="term" value="F:RNA-directed DNA polymerase activity"/>
    <property type="evidence" value="ECO:0007669"/>
    <property type="project" value="UniProtKB-KW"/>
</dbReference>
<evidence type="ECO:0000259" key="15">
    <source>
        <dbReference type="PROSITE" id="PS50994"/>
    </source>
</evidence>
<dbReference type="FunFam" id="3.30.70.270:FF:000020">
    <property type="entry name" value="Transposon Tf2-6 polyprotein-like Protein"/>
    <property type="match status" value="1"/>
</dbReference>
<dbReference type="SUPFAM" id="SSF53098">
    <property type="entry name" value="Ribonuclease H-like"/>
    <property type="match status" value="1"/>
</dbReference>
<keyword evidence="10" id="KW-0862">Zinc</keyword>
<dbReference type="InterPro" id="IPR036875">
    <property type="entry name" value="Znf_CCHC_sf"/>
</dbReference>
<dbReference type="Pfam" id="PF00078">
    <property type="entry name" value="RVT_1"/>
    <property type="match status" value="1"/>
</dbReference>
<organism evidence="16 17">
    <name type="scientific">Coilia grayii</name>
    <name type="common">Gray's grenadier anchovy</name>
    <dbReference type="NCBI Taxonomy" id="363190"/>
    <lineage>
        <taxon>Eukaryota</taxon>
        <taxon>Metazoa</taxon>
        <taxon>Chordata</taxon>
        <taxon>Craniata</taxon>
        <taxon>Vertebrata</taxon>
        <taxon>Euteleostomi</taxon>
        <taxon>Actinopterygii</taxon>
        <taxon>Neopterygii</taxon>
        <taxon>Teleostei</taxon>
        <taxon>Clupei</taxon>
        <taxon>Clupeiformes</taxon>
        <taxon>Clupeoidei</taxon>
        <taxon>Engraulidae</taxon>
        <taxon>Coilinae</taxon>
        <taxon>Coilia</taxon>
    </lineage>
</organism>
<evidence type="ECO:0000256" key="11">
    <source>
        <dbReference type="SAM" id="Coils"/>
    </source>
</evidence>
<evidence type="ECO:0000259" key="14">
    <source>
        <dbReference type="PROSITE" id="PS50878"/>
    </source>
</evidence>
<accession>A0ABD1KCV4</accession>
<keyword evidence="8" id="KW-0695">RNA-directed DNA polymerase</keyword>
<dbReference type="PANTHER" id="PTHR37984">
    <property type="entry name" value="PROTEIN CBG26694"/>
    <property type="match status" value="1"/>
</dbReference>
<protein>
    <recommendedName>
        <fullName evidence="9">Gypsy retrotransposon integrase-like protein 1</fullName>
        <ecNumber evidence="2">3.1.26.4</ecNumber>
    </recommendedName>
</protein>
<evidence type="ECO:0000313" key="16">
    <source>
        <dbReference type="EMBL" id="KAL2097030.1"/>
    </source>
</evidence>
<dbReference type="InterPro" id="IPR054465">
    <property type="entry name" value="Integrase_p58-like_C"/>
</dbReference>
<dbReference type="InterPro" id="IPR041588">
    <property type="entry name" value="Integrase_H2C2"/>
</dbReference>
<dbReference type="GO" id="GO:0004523">
    <property type="term" value="F:RNA-DNA hybrid ribonuclease activity"/>
    <property type="evidence" value="ECO:0007669"/>
    <property type="project" value="UniProtKB-EC"/>
</dbReference>
<dbReference type="Gene3D" id="1.10.340.70">
    <property type="match status" value="1"/>
</dbReference>
<dbReference type="Gene3D" id="3.30.420.10">
    <property type="entry name" value="Ribonuclease H-like superfamily/Ribonuclease H"/>
    <property type="match status" value="1"/>
</dbReference>
<evidence type="ECO:0000259" key="13">
    <source>
        <dbReference type="PROSITE" id="PS50158"/>
    </source>
</evidence>
<dbReference type="InterPro" id="IPR001878">
    <property type="entry name" value="Znf_CCHC"/>
</dbReference>
<feature type="domain" description="CCHC-type" evidence="13">
    <location>
        <begin position="359"/>
        <end position="372"/>
    </location>
</feature>
<dbReference type="CDD" id="cd01647">
    <property type="entry name" value="RT_LTR"/>
    <property type="match status" value="1"/>
</dbReference>
<feature type="coiled-coil region" evidence="11">
    <location>
        <begin position="71"/>
        <end position="137"/>
    </location>
</feature>
<reference evidence="16 17" key="1">
    <citation type="submission" date="2024-09" db="EMBL/GenBank/DDBJ databases">
        <title>A chromosome-level genome assembly of Gray's grenadier anchovy, Coilia grayii.</title>
        <authorList>
            <person name="Fu Z."/>
        </authorList>
    </citation>
    <scope>NUCLEOTIDE SEQUENCE [LARGE SCALE GENOMIC DNA]</scope>
    <source>
        <strain evidence="16">G4</strain>
        <tissue evidence="16">Muscle</tissue>
    </source>
</reference>
<evidence type="ECO:0000256" key="8">
    <source>
        <dbReference type="ARBA" id="ARBA00022918"/>
    </source>
</evidence>
<dbReference type="InterPro" id="IPR043502">
    <property type="entry name" value="DNA/RNA_pol_sf"/>
</dbReference>
<dbReference type="FunFam" id="3.10.20.370:FF:000001">
    <property type="entry name" value="Retrovirus-related Pol polyprotein from transposon 17.6-like protein"/>
    <property type="match status" value="1"/>
</dbReference>
<keyword evidence="5" id="KW-0540">Nuclease</keyword>
<dbReference type="InterPro" id="IPR038269">
    <property type="entry name" value="SCAN_sf"/>
</dbReference>
<comment type="similarity">
    <text evidence="1">Belongs to the beta type-B retroviral polymerase family. HERV class-II K(HML-2) pol subfamily.</text>
</comment>
<keyword evidence="10" id="KW-0863">Zinc-finger</keyword>
<dbReference type="Proteomes" id="UP001591681">
    <property type="component" value="Unassembled WGS sequence"/>
</dbReference>
<name>A0ABD1KCV4_9TELE</name>
<keyword evidence="7" id="KW-0378">Hydrolase</keyword>
<dbReference type="SUPFAM" id="SSF47353">
    <property type="entry name" value="Retrovirus capsid dimerization domain-like"/>
    <property type="match status" value="1"/>
</dbReference>
<dbReference type="EC" id="3.1.26.4" evidence="2"/>
<feature type="region of interest" description="Disordered" evidence="12">
    <location>
        <begin position="331"/>
        <end position="350"/>
    </location>
</feature>
<dbReference type="Gene3D" id="3.10.10.10">
    <property type="entry name" value="HIV Type 1 Reverse Transcriptase, subunit A, domain 1"/>
    <property type="match status" value="1"/>
</dbReference>
<dbReference type="GO" id="GO:0008270">
    <property type="term" value="F:zinc ion binding"/>
    <property type="evidence" value="ECO:0007669"/>
    <property type="project" value="UniProtKB-KW"/>
</dbReference>
<evidence type="ECO:0000256" key="12">
    <source>
        <dbReference type="SAM" id="MobiDB-lite"/>
    </source>
</evidence>
<proteinExistence type="inferred from homology"/>
<dbReference type="EMBL" id="JBHFQA010000006">
    <property type="protein sequence ID" value="KAL2097030.1"/>
    <property type="molecule type" value="Genomic_DNA"/>
</dbReference>
<dbReference type="InterPro" id="IPR003309">
    <property type="entry name" value="SCAN_dom"/>
</dbReference>
<dbReference type="Pfam" id="PF00665">
    <property type="entry name" value="rve"/>
    <property type="match status" value="1"/>
</dbReference>
<keyword evidence="4" id="KW-0548">Nucleotidyltransferase</keyword>
<comment type="caution">
    <text evidence="16">The sequence shown here is derived from an EMBL/GenBank/DDBJ whole genome shotgun (WGS) entry which is preliminary data.</text>
</comment>